<reference evidence="1 2" key="1">
    <citation type="submission" date="2017-05" db="EMBL/GenBank/DDBJ databases">
        <title>Biotechnological potential of actinobacteria isolated from South African environments.</title>
        <authorList>
            <person name="Le Roes-Hill M."/>
            <person name="Prins A."/>
            <person name="Durrell K.A."/>
        </authorList>
    </citation>
    <scope>NUCLEOTIDE SEQUENCE [LARGE SCALE GENOMIC DNA]</scope>
    <source>
        <strain evidence="1 2">HMC13</strain>
    </source>
</reference>
<organism evidence="1 2">
    <name type="scientific">Streptomyces swartbergensis</name>
    <dbReference type="NCBI Taxonomy" id="487165"/>
    <lineage>
        <taxon>Bacteria</taxon>
        <taxon>Bacillati</taxon>
        <taxon>Actinomycetota</taxon>
        <taxon>Actinomycetes</taxon>
        <taxon>Kitasatosporales</taxon>
        <taxon>Streptomycetaceae</taxon>
        <taxon>Streptomyces</taxon>
    </lineage>
</organism>
<name>A0A243RYE2_9ACTN</name>
<dbReference type="EMBL" id="NGFN01000197">
    <property type="protein sequence ID" value="OUD00185.1"/>
    <property type="molecule type" value="Genomic_DNA"/>
</dbReference>
<keyword evidence="2" id="KW-1185">Reference proteome</keyword>
<sequence>MSRTSVSNETSSVLCLWVEPWGTDHWMRPGEEFTVVTETEPEQSPFNVVVHDQGITVWVNSGNDAEVFDKNGGPVPCGHQRPAEGGF</sequence>
<evidence type="ECO:0000313" key="2">
    <source>
        <dbReference type="Proteomes" id="UP000195105"/>
    </source>
</evidence>
<accession>A0A243RYE2</accession>
<proteinExistence type="predicted"/>
<dbReference type="AlphaFoldDB" id="A0A243RYE2"/>
<comment type="caution">
    <text evidence="1">The sequence shown here is derived from an EMBL/GenBank/DDBJ whole genome shotgun (WGS) entry which is preliminary data.</text>
</comment>
<protein>
    <submittedName>
        <fullName evidence="1">Uncharacterized protein</fullName>
    </submittedName>
</protein>
<gene>
    <name evidence="1" type="ORF">CA983_26965</name>
</gene>
<dbReference type="Proteomes" id="UP000195105">
    <property type="component" value="Unassembled WGS sequence"/>
</dbReference>
<evidence type="ECO:0000313" key="1">
    <source>
        <dbReference type="EMBL" id="OUD00185.1"/>
    </source>
</evidence>